<evidence type="ECO:0000259" key="2">
    <source>
        <dbReference type="Pfam" id="PF14436"/>
    </source>
</evidence>
<reference evidence="3" key="2">
    <citation type="submission" date="2020-09" db="EMBL/GenBank/DDBJ databases">
        <authorList>
            <person name="Sun Q."/>
            <person name="Zhou Y."/>
        </authorList>
    </citation>
    <scope>NUCLEOTIDE SEQUENCE</scope>
    <source>
        <strain evidence="3">CGMCC 1.15454</strain>
    </source>
</reference>
<dbReference type="EMBL" id="BMJD01000043">
    <property type="protein sequence ID" value="GGB56530.1"/>
    <property type="molecule type" value="Genomic_DNA"/>
</dbReference>
<name>A0A9W5X743_9BACI</name>
<sequence length="177" mass="19902">MQEAGTGQTYFFVRRNDGSSSNNQRTNSTNHFKFGSNAKNHLINSEGFNRNGVKGGHNLDSFNNELKTQGFNPSDCIIKKTPHPTVKGVYEIKYQVPKKDLAGNLLIPKQYRVIKDPKTVYNPELISNEQMFNWGKEAMNNGSINGRRVEGTASNGLKFIGWLDESGNVKNFYPIIN</sequence>
<dbReference type="InterPro" id="IPR029501">
    <property type="entry name" value="EndoU_bac"/>
</dbReference>
<gene>
    <name evidence="3" type="ORF">GCM10011409_37640</name>
</gene>
<feature type="region of interest" description="Disordered" evidence="1">
    <location>
        <begin position="1"/>
        <end position="36"/>
    </location>
</feature>
<evidence type="ECO:0000313" key="4">
    <source>
        <dbReference type="Proteomes" id="UP000621492"/>
    </source>
</evidence>
<evidence type="ECO:0000256" key="1">
    <source>
        <dbReference type="SAM" id="MobiDB-lite"/>
    </source>
</evidence>
<feature type="compositionally biased region" description="Low complexity" evidence="1">
    <location>
        <begin position="19"/>
        <end position="30"/>
    </location>
</feature>
<keyword evidence="4" id="KW-1185">Reference proteome</keyword>
<organism evidence="3 4">
    <name type="scientific">Lentibacillus populi</name>
    <dbReference type="NCBI Taxonomy" id="1827502"/>
    <lineage>
        <taxon>Bacteria</taxon>
        <taxon>Bacillati</taxon>
        <taxon>Bacillota</taxon>
        <taxon>Bacilli</taxon>
        <taxon>Bacillales</taxon>
        <taxon>Bacillaceae</taxon>
        <taxon>Lentibacillus</taxon>
    </lineage>
</organism>
<dbReference type="Pfam" id="PF14436">
    <property type="entry name" value="EndoU_bacteria"/>
    <property type="match status" value="1"/>
</dbReference>
<dbReference type="AlphaFoldDB" id="A0A9W5X743"/>
<protein>
    <recommendedName>
        <fullName evidence="2">Bacterial EndoU nuclease domain-containing protein</fullName>
    </recommendedName>
</protein>
<dbReference type="CDD" id="cd20686">
    <property type="entry name" value="CdiA-CT_Ec-like"/>
    <property type="match status" value="1"/>
</dbReference>
<comment type="caution">
    <text evidence="3">The sequence shown here is derived from an EMBL/GenBank/DDBJ whole genome shotgun (WGS) entry which is preliminary data.</text>
</comment>
<feature type="domain" description="Bacterial EndoU nuclease" evidence="2">
    <location>
        <begin position="37"/>
        <end position="175"/>
    </location>
</feature>
<dbReference type="Proteomes" id="UP000621492">
    <property type="component" value="Unassembled WGS sequence"/>
</dbReference>
<accession>A0A9W5X743</accession>
<proteinExistence type="predicted"/>
<dbReference type="RefSeq" id="WP_230856086.1">
    <property type="nucleotide sequence ID" value="NZ_BMJD01000043.1"/>
</dbReference>
<evidence type="ECO:0000313" key="3">
    <source>
        <dbReference type="EMBL" id="GGB56530.1"/>
    </source>
</evidence>
<reference evidence="3" key="1">
    <citation type="journal article" date="2014" name="Int. J. Syst. Evol. Microbiol.">
        <title>Complete genome sequence of Corynebacterium casei LMG S-19264T (=DSM 44701T), isolated from a smear-ripened cheese.</title>
        <authorList>
            <consortium name="US DOE Joint Genome Institute (JGI-PGF)"/>
            <person name="Walter F."/>
            <person name="Albersmeier A."/>
            <person name="Kalinowski J."/>
            <person name="Ruckert C."/>
        </authorList>
    </citation>
    <scope>NUCLEOTIDE SEQUENCE</scope>
    <source>
        <strain evidence="3">CGMCC 1.15454</strain>
    </source>
</reference>
<dbReference type="GO" id="GO:0004519">
    <property type="term" value="F:endonuclease activity"/>
    <property type="evidence" value="ECO:0007669"/>
    <property type="project" value="InterPro"/>
</dbReference>